<dbReference type="InterPro" id="IPR017441">
    <property type="entry name" value="Protein_kinase_ATP_BS"/>
</dbReference>
<evidence type="ECO:0000256" key="1">
    <source>
        <dbReference type="ARBA" id="ARBA00022679"/>
    </source>
</evidence>
<dbReference type="SMART" id="SM00239">
    <property type="entry name" value="C2"/>
    <property type="match status" value="1"/>
</dbReference>
<dbReference type="Gene3D" id="2.60.40.150">
    <property type="entry name" value="C2 domain"/>
    <property type="match status" value="1"/>
</dbReference>
<dbReference type="Proteomes" id="UP000541444">
    <property type="component" value="Unassembled WGS sequence"/>
</dbReference>
<dbReference type="EMBL" id="JACGCM010001011">
    <property type="protein sequence ID" value="KAF6162806.1"/>
    <property type="molecule type" value="Genomic_DNA"/>
</dbReference>
<dbReference type="InterPro" id="IPR011009">
    <property type="entry name" value="Kinase-like_dom_sf"/>
</dbReference>
<evidence type="ECO:0000313" key="11">
    <source>
        <dbReference type="EMBL" id="KAF6162806.1"/>
    </source>
</evidence>
<dbReference type="Gene3D" id="3.30.200.20">
    <property type="entry name" value="Phosphorylase Kinase, domain 1"/>
    <property type="match status" value="1"/>
</dbReference>
<dbReference type="CDD" id="cd00030">
    <property type="entry name" value="C2"/>
    <property type="match status" value="1"/>
</dbReference>
<dbReference type="InterPro" id="IPR008271">
    <property type="entry name" value="Ser/Thr_kinase_AS"/>
</dbReference>
<dbReference type="PROSITE" id="PS00107">
    <property type="entry name" value="PROTEIN_KINASE_ATP"/>
    <property type="match status" value="1"/>
</dbReference>
<dbReference type="InterPro" id="IPR051343">
    <property type="entry name" value="G-type_lectin_kinases/EP1-like"/>
</dbReference>
<gene>
    <name evidence="11" type="ORF">GIB67_029075</name>
</gene>
<evidence type="ECO:0000256" key="6">
    <source>
        <dbReference type="PROSITE-ProRule" id="PRU10141"/>
    </source>
</evidence>
<dbReference type="InterPro" id="IPR000008">
    <property type="entry name" value="C2_dom"/>
</dbReference>
<keyword evidence="2" id="KW-0732">Signal</keyword>
<dbReference type="GO" id="GO:0004674">
    <property type="term" value="F:protein serine/threonine kinase activity"/>
    <property type="evidence" value="ECO:0007669"/>
    <property type="project" value="UniProtKB-KW"/>
</dbReference>
<keyword evidence="3 6" id="KW-0547">Nucleotide-binding</keyword>
<dbReference type="SUPFAM" id="SSF49562">
    <property type="entry name" value="C2 domain (Calcium/lipid-binding domain, CaLB)"/>
    <property type="match status" value="1"/>
</dbReference>
<dbReference type="OrthoDB" id="1711006at2759"/>
<evidence type="ECO:0000256" key="4">
    <source>
        <dbReference type="ARBA" id="ARBA00022777"/>
    </source>
</evidence>
<evidence type="ECO:0000259" key="10">
    <source>
        <dbReference type="PROSITE" id="PS50011"/>
    </source>
</evidence>
<feature type="domain" description="Protein kinase" evidence="10">
    <location>
        <begin position="21"/>
        <end position="288"/>
    </location>
</feature>
<comment type="caution">
    <text evidence="11">The sequence shown here is derived from an EMBL/GenBank/DDBJ whole genome shotgun (WGS) entry which is preliminary data.</text>
</comment>
<dbReference type="GO" id="GO:0005524">
    <property type="term" value="F:ATP binding"/>
    <property type="evidence" value="ECO:0007669"/>
    <property type="project" value="UniProtKB-UniRule"/>
</dbReference>
<keyword evidence="12" id="KW-1185">Reference proteome</keyword>
<feature type="domain" description="C2" evidence="9">
    <location>
        <begin position="348"/>
        <end position="466"/>
    </location>
</feature>
<accession>A0A7J7N6N8</accession>
<dbReference type="Pfam" id="PF00168">
    <property type="entry name" value="C2"/>
    <property type="match status" value="1"/>
</dbReference>
<protein>
    <recommendedName>
        <fullName evidence="13">Protein kinase domain-containing protein</fullName>
    </recommendedName>
</protein>
<evidence type="ECO:0000313" key="12">
    <source>
        <dbReference type="Proteomes" id="UP000541444"/>
    </source>
</evidence>
<organism evidence="11 12">
    <name type="scientific">Kingdonia uniflora</name>
    <dbReference type="NCBI Taxonomy" id="39325"/>
    <lineage>
        <taxon>Eukaryota</taxon>
        <taxon>Viridiplantae</taxon>
        <taxon>Streptophyta</taxon>
        <taxon>Embryophyta</taxon>
        <taxon>Tracheophyta</taxon>
        <taxon>Spermatophyta</taxon>
        <taxon>Magnoliopsida</taxon>
        <taxon>Ranunculales</taxon>
        <taxon>Circaeasteraceae</taxon>
        <taxon>Kingdonia</taxon>
    </lineage>
</organism>
<reference evidence="11 12" key="1">
    <citation type="journal article" date="2020" name="IScience">
        <title>Genome Sequencing of the Endangered Kingdonia uniflora (Circaeasteraceae, Ranunculales) Reveals Potential Mechanisms of Evolutionary Specialization.</title>
        <authorList>
            <person name="Sun Y."/>
            <person name="Deng T."/>
            <person name="Zhang A."/>
            <person name="Moore M.J."/>
            <person name="Landis J.B."/>
            <person name="Lin N."/>
            <person name="Zhang H."/>
            <person name="Zhang X."/>
            <person name="Huang J."/>
            <person name="Zhang X."/>
            <person name="Sun H."/>
            <person name="Wang H."/>
        </authorList>
    </citation>
    <scope>NUCLEOTIDE SEQUENCE [LARGE SCALE GENOMIC DNA]</scope>
    <source>
        <strain evidence="11">TB1705</strain>
        <tissue evidence="11">Leaf</tissue>
    </source>
</reference>
<evidence type="ECO:0000256" key="7">
    <source>
        <dbReference type="RuleBase" id="RU000304"/>
    </source>
</evidence>
<evidence type="ECO:0000259" key="9">
    <source>
        <dbReference type="PROSITE" id="PS50004"/>
    </source>
</evidence>
<dbReference type="PANTHER" id="PTHR47976">
    <property type="entry name" value="G-TYPE LECTIN S-RECEPTOR-LIKE SERINE/THREONINE-PROTEIN KINASE SD2-5"/>
    <property type="match status" value="1"/>
</dbReference>
<keyword evidence="5 6" id="KW-0067">ATP-binding</keyword>
<dbReference type="AlphaFoldDB" id="A0A7J7N6N8"/>
<dbReference type="PROSITE" id="PS50004">
    <property type="entry name" value="C2"/>
    <property type="match status" value="1"/>
</dbReference>
<dbReference type="PANTHER" id="PTHR47976:SF115">
    <property type="entry name" value="RECEPTOR-LIKE SERINE_THREONINE-PROTEIN KINASE"/>
    <property type="match status" value="1"/>
</dbReference>
<keyword evidence="1" id="KW-0808">Transferase</keyword>
<evidence type="ECO:0008006" key="13">
    <source>
        <dbReference type="Google" id="ProtNLM"/>
    </source>
</evidence>
<dbReference type="Gene3D" id="1.10.510.10">
    <property type="entry name" value="Transferase(Phosphotransferase) domain 1"/>
    <property type="match status" value="1"/>
</dbReference>
<dbReference type="PROSITE" id="PS00108">
    <property type="entry name" value="PROTEIN_KINASE_ST"/>
    <property type="match status" value="1"/>
</dbReference>
<keyword evidence="4" id="KW-0418">Kinase</keyword>
<dbReference type="PROSITE" id="PS50011">
    <property type="entry name" value="PROTEIN_KINASE_DOM"/>
    <property type="match status" value="1"/>
</dbReference>
<evidence type="ECO:0000256" key="2">
    <source>
        <dbReference type="ARBA" id="ARBA00022729"/>
    </source>
</evidence>
<evidence type="ECO:0000256" key="8">
    <source>
        <dbReference type="SAM" id="MobiDB-lite"/>
    </source>
</evidence>
<feature type="binding site" evidence="6">
    <location>
        <position position="49"/>
    </location>
    <ligand>
        <name>ATP</name>
        <dbReference type="ChEBI" id="CHEBI:30616"/>
    </ligand>
</feature>
<dbReference type="InterPro" id="IPR035892">
    <property type="entry name" value="C2_domain_sf"/>
</dbReference>
<sequence length="491" mass="55133">MRKLARLPGGFPYEDLKTATNNFRDQLGRGASGSVFKGILKDGFTVAVKRVDLTEYGKQFFEAEISTIASVRHVHLIRLRGYCSHMMESGGGFFVVYDLLPNGSLDTWIFPRMGSPTGQFLSWKLRYKVAVGVARALVYLHHDCFPPILHLDIKPPNILLDGQLRAVLCDFRLSKLTNEDGSEVRSKHIRGTTGYIAPELLQENQISAKCDMYSYGRQLWTGTTNISCLYVGKVNPKNLVGLIDKRLREDGKVDEKEAKSLVHVALWCLDEDPNRRPGDMRQVLYMLEAGKSDGIGAMVEQFSKELRIEKAPGGTFGAGATVDRVASEFLIEKVSERTSSSGGLLPKKAPSDEGNLLPKQTPSGWGTLTVTVHGAQNIVCNHNTRNLYVGARLSTDTDVKKTKNVEISRDPKWEEGFSFSLKRKPKRREYLIVWLYGTPEGDDDYIYNIFIDLANIAEKKHTNEMYPLLKENKTRGAEAKINIELEWRPPC</sequence>
<keyword evidence="7" id="KW-0723">Serine/threonine-protein kinase</keyword>
<dbReference type="SMART" id="SM00220">
    <property type="entry name" value="S_TKc"/>
    <property type="match status" value="1"/>
</dbReference>
<comment type="similarity">
    <text evidence="7">Belongs to the protein kinase superfamily.</text>
</comment>
<dbReference type="InterPro" id="IPR000719">
    <property type="entry name" value="Prot_kinase_dom"/>
</dbReference>
<name>A0A7J7N6N8_9MAGN</name>
<proteinExistence type="inferred from homology"/>
<evidence type="ECO:0000256" key="3">
    <source>
        <dbReference type="ARBA" id="ARBA00022741"/>
    </source>
</evidence>
<feature type="region of interest" description="Disordered" evidence="8">
    <location>
        <begin position="339"/>
        <end position="360"/>
    </location>
</feature>
<dbReference type="Pfam" id="PF00069">
    <property type="entry name" value="Pkinase"/>
    <property type="match status" value="1"/>
</dbReference>
<dbReference type="SUPFAM" id="SSF56112">
    <property type="entry name" value="Protein kinase-like (PK-like)"/>
    <property type="match status" value="1"/>
</dbReference>
<evidence type="ECO:0000256" key="5">
    <source>
        <dbReference type="ARBA" id="ARBA00022840"/>
    </source>
</evidence>